<organism evidence="2 3">
    <name type="scientific">Gryllus longicercus</name>
    <dbReference type="NCBI Taxonomy" id="2509291"/>
    <lineage>
        <taxon>Eukaryota</taxon>
        <taxon>Metazoa</taxon>
        <taxon>Ecdysozoa</taxon>
        <taxon>Arthropoda</taxon>
        <taxon>Hexapoda</taxon>
        <taxon>Insecta</taxon>
        <taxon>Pterygota</taxon>
        <taxon>Neoptera</taxon>
        <taxon>Polyneoptera</taxon>
        <taxon>Orthoptera</taxon>
        <taxon>Ensifera</taxon>
        <taxon>Gryllidea</taxon>
        <taxon>Grylloidea</taxon>
        <taxon>Gryllidae</taxon>
        <taxon>Gryllinae</taxon>
        <taxon>Gryllus</taxon>
    </lineage>
</organism>
<dbReference type="Proteomes" id="UP001378592">
    <property type="component" value="Unassembled WGS sequence"/>
</dbReference>
<name>A0AAN9VJS6_9ORTH</name>
<comment type="caution">
    <text evidence="2">The sequence shown here is derived from an EMBL/GenBank/DDBJ whole genome shotgun (WGS) entry which is preliminary data.</text>
</comment>
<feature type="domain" description="Double jelly roll-like" evidence="1">
    <location>
        <begin position="36"/>
        <end position="190"/>
    </location>
</feature>
<gene>
    <name evidence="2" type="ORF">R5R35_011693</name>
</gene>
<proteinExistence type="predicted"/>
<sequence>MIQNKDTFAVPCESTIIMEGKAIKTSESGRTSANFINNAYAFSFSEIRYEINEVLVDSVRHPGIASTMKNMPLLSAEERALLHYAVWSPFESVAHLDYSPKEVLIDADGSFVAWIPLKLFLPFAEDHRRIVAGVKHELIVTRTRADDDYLLSREEGAATPSKIEIQRIVWRMPHVNLSDGGKMHMYNILNGW</sequence>
<evidence type="ECO:0000313" key="2">
    <source>
        <dbReference type="EMBL" id="KAK7864456.1"/>
    </source>
</evidence>
<evidence type="ECO:0000313" key="3">
    <source>
        <dbReference type="Proteomes" id="UP001378592"/>
    </source>
</evidence>
<evidence type="ECO:0000259" key="1">
    <source>
        <dbReference type="Pfam" id="PF21738"/>
    </source>
</evidence>
<dbReference type="InterPro" id="IPR049512">
    <property type="entry name" value="DJR-like_dom"/>
</dbReference>
<protein>
    <recommendedName>
        <fullName evidence="1">Double jelly roll-like domain-containing protein</fullName>
    </recommendedName>
</protein>
<dbReference type="AlphaFoldDB" id="A0AAN9VJS6"/>
<dbReference type="PANTHER" id="PTHR36159:SF1">
    <property type="entry name" value="RETROVIRUS-RELATED POL POLYPROTEIN FROM TRANSPOSON 412-LIKE PROTEIN"/>
    <property type="match status" value="1"/>
</dbReference>
<dbReference type="EMBL" id="JAZDUA010000202">
    <property type="protein sequence ID" value="KAK7864456.1"/>
    <property type="molecule type" value="Genomic_DNA"/>
</dbReference>
<keyword evidence="3" id="KW-1185">Reference proteome</keyword>
<dbReference type="PANTHER" id="PTHR36159">
    <property type="entry name" value="PROTEIN CBG23766"/>
    <property type="match status" value="1"/>
</dbReference>
<dbReference type="Pfam" id="PF21738">
    <property type="entry name" value="DJR-like_dom"/>
    <property type="match status" value="1"/>
</dbReference>
<reference evidence="2 3" key="1">
    <citation type="submission" date="2024-03" db="EMBL/GenBank/DDBJ databases">
        <title>The genome assembly and annotation of the cricket Gryllus longicercus Weissman &amp; Gray.</title>
        <authorList>
            <person name="Szrajer S."/>
            <person name="Gray D."/>
            <person name="Ylla G."/>
        </authorList>
    </citation>
    <scope>NUCLEOTIDE SEQUENCE [LARGE SCALE GENOMIC DNA]</scope>
    <source>
        <strain evidence="2">DAG 2021-001</strain>
        <tissue evidence="2">Whole body minus gut</tissue>
    </source>
</reference>
<accession>A0AAN9VJS6</accession>